<organism evidence="3 4">
    <name type="scientific">Adhaeribacter radiodurans</name>
    <dbReference type="NCBI Taxonomy" id="2745197"/>
    <lineage>
        <taxon>Bacteria</taxon>
        <taxon>Pseudomonadati</taxon>
        <taxon>Bacteroidota</taxon>
        <taxon>Cytophagia</taxon>
        <taxon>Cytophagales</taxon>
        <taxon>Hymenobacteraceae</taxon>
        <taxon>Adhaeribacter</taxon>
    </lineage>
</organism>
<feature type="domain" description="SH3b" evidence="2">
    <location>
        <begin position="34"/>
        <end position="79"/>
    </location>
</feature>
<dbReference type="Proteomes" id="UP000514509">
    <property type="component" value="Chromosome"/>
</dbReference>
<feature type="signal peptide" evidence="1">
    <location>
        <begin position="1"/>
        <end position="19"/>
    </location>
</feature>
<dbReference type="RefSeq" id="WP_182416063.1">
    <property type="nucleotide sequence ID" value="NZ_CP055153.1"/>
</dbReference>
<dbReference type="AlphaFoldDB" id="A0A7L7L7R2"/>
<dbReference type="Gene3D" id="2.30.30.40">
    <property type="entry name" value="SH3 Domains"/>
    <property type="match status" value="1"/>
</dbReference>
<dbReference type="KEGG" id="add:HUW48_12900"/>
<reference evidence="3 4" key="2">
    <citation type="submission" date="2020-08" db="EMBL/GenBank/DDBJ databases">
        <title>Adhaeribacter dokdonensis sp. nov., isolated from the rhizosphere of Elymus tsukushiensis, a plant native to the Dokdo Islands, Republic of Korea.</title>
        <authorList>
            <person name="Ghim S.Y."/>
        </authorList>
    </citation>
    <scope>NUCLEOTIDE SEQUENCE [LARGE SCALE GENOMIC DNA]</scope>
    <source>
        <strain evidence="3 4">KUDC8001</strain>
    </source>
</reference>
<evidence type="ECO:0000313" key="4">
    <source>
        <dbReference type="Proteomes" id="UP000514509"/>
    </source>
</evidence>
<dbReference type="EMBL" id="CP055153">
    <property type="protein sequence ID" value="QMU28881.1"/>
    <property type="molecule type" value="Genomic_DNA"/>
</dbReference>
<reference evidence="3 4" key="1">
    <citation type="submission" date="2020-06" db="EMBL/GenBank/DDBJ databases">
        <authorList>
            <person name="Hwang Y.J."/>
        </authorList>
    </citation>
    <scope>NUCLEOTIDE SEQUENCE [LARGE SCALE GENOMIC DNA]</scope>
    <source>
        <strain evidence="3 4">KUDC8001</strain>
    </source>
</reference>
<accession>A0A7L7L7R2</accession>
<evidence type="ECO:0000259" key="2">
    <source>
        <dbReference type="Pfam" id="PF08239"/>
    </source>
</evidence>
<gene>
    <name evidence="3" type="ORF">HUW48_12900</name>
</gene>
<protein>
    <submittedName>
        <fullName evidence="3">SH3 domain-containing protein</fullName>
    </submittedName>
</protein>
<evidence type="ECO:0000256" key="1">
    <source>
        <dbReference type="SAM" id="SignalP"/>
    </source>
</evidence>
<name>A0A7L7L7R2_9BACT</name>
<dbReference type="InterPro" id="IPR003646">
    <property type="entry name" value="SH3-like_bac-type"/>
</dbReference>
<proteinExistence type="predicted"/>
<dbReference type="Pfam" id="PF08239">
    <property type="entry name" value="SH3_3"/>
    <property type="match status" value="1"/>
</dbReference>
<sequence length="91" mass="10511">MKKLILSLVLFLQFGLVMARDNFPLIGVKVRSENVKMYQQAGTTTPVIQTIATTDRVELICKWNNQWAQVKVNHKIGYVLFTELMFQKPEP</sequence>
<feature type="chain" id="PRO_5029805448" evidence="1">
    <location>
        <begin position="20"/>
        <end position="91"/>
    </location>
</feature>
<keyword evidence="1" id="KW-0732">Signal</keyword>
<evidence type="ECO:0000313" key="3">
    <source>
        <dbReference type="EMBL" id="QMU28881.1"/>
    </source>
</evidence>
<keyword evidence="4" id="KW-1185">Reference proteome</keyword>